<protein>
    <submittedName>
        <fullName evidence="2">Uncharacterized protein</fullName>
    </submittedName>
</protein>
<gene>
    <name evidence="2" type="ORF">DSM112329_00171</name>
</gene>
<feature type="region of interest" description="Disordered" evidence="1">
    <location>
        <begin position="38"/>
        <end position="57"/>
    </location>
</feature>
<dbReference type="EMBL" id="CP114014">
    <property type="protein sequence ID" value="XAY03357.1"/>
    <property type="molecule type" value="Genomic_DNA"/>
</dbReference>
<evidence type="ECO:0000256" key="1">
    <source>
        <dbReference type="SAM" id="MobiDB-lite"/>
    </source>
</evidence>
<name>A0AAU7ANY7_9ACTN</name>
<dbReference type="KEGG" id="parq:DSM112329_00171"/>
<proteinExistence type="predicted"/>
<dbReference type="AlphaFoldDB" id="A0AAU7ANY7"/>
<dbReference type="RefSeq" id="WP_354699911.1">
    <property type="nucleotide sequence ID" value="NZ_CP114014.1"/>
</dbReference>
<reference evidence="2" key="1">
    <citation type="submission" date="2022-12" db="EMBL/GenBank/DDBJ databases">
        <title>Paraconexibacter alkalitolerans sp. nov. and Baekduia alba sp. nov., isolated from soil and emended description of the genera Paraconexibacter (Chun et al., 2020) and Baekduia (An et al., 2020).</title>
        <authorList>
            <person name="Vieira S."/>
            <person name="Huber K.J."/>
            <person name="Geppert A."/>
            <person name="Wolf J."/>
            <person name="Neumann-Schaal M."/>
            <person name="Muesken M."/>
            <person name="Overmann J."/>
        </authorList>
    </citation>
    <scope>NUCLEOTIDE SEQUENCE</scope>
    <source>
        <strain evidence="2">AEG42_29</strain>
    </source>
</reference>
<evidence type="ECO:0000313" key="2">
    <source>
        <dbReference type="EMBL" id="XAY03357.1"/>
    </source>
</evidence>
<organism evidence="2">
    <name type="scientific">Paraconexibacter sp. AEG42_29</name>
    <dbReference type="NCBI Taxonomy" id="2997339"/>
    <lineage>
        <taxon>Bacteria</taxon>
        <taxon>Bacillati</taxon>
        <taxon>Actinomycetota</taxon>
        <taxon>Thermoleophilia</taxon>
        <taxon>Solirubrobacterales</taxon>
        <taxon>Paraconexibacteraceae</taxon>
        <taxon>Paraconexibacter</taxon>
    </lineage>
</organism>
<accession>A0AAU7ANY7</accession>
<sequence>MLASRMQVEVASSDVTFETNPVIKMSVTDVDVWWLTDEPMPADDQDCPWQAPAEPAT</sequence>